<name>A0A9P0FIG0_BRAAE</name>
<reference evidence="1" key="1">
    <citation type="submission" date="2021-12" db="EMBL/GenBank/DDBJ databases">
        <authorList>
            <person name="King R."/>
        </authorList>
    </citation>
    <scope>NUCLEOTIDE SEQUENCE</scope>
</reference>
<gene>
    <name evidence="1" type="ORF">MELIAE_LOCUS6379</name>
</gene>
<dbReference type="OrthoDB" id="6782793at2759"/>
<evidence type="ECO:0000313" key="1">
    <source>
        <dbReference type="EMBL" id="CAH0554916.1"/>
    </source>
</evidence>
<keyword evidence="2" id="KW-1185">Reference proteome</keyword>
<evidence type="ECO:0000313" key="2">
    <source>
        <dbReference type="Proteomes" id="UP001154078"/>
    </source>
</evidence>
<dbReference type="AlphaFoldDB" id="A0A9P0FIG0"/>
<accession>A0A9P0FIG0</accession>
<dbReference type="Proteomes" id="UP001154078">
    <property type="component" value="Chromosome 4"/>
</dbReference>
<organism evidence="1 2">
    <name type="scientific">Brassicogethes aeneus</name>
    <name type="common">Rape pollen beetle</name>
    <name type="synonym">Meligethes aeneus</name>
    <dbReference type="NCBI Taxonomy" id="1431903"/>
    <lineage>
        <taxon>Eukaryota</taxon>
        <taxon>Metazoa</taxon>
        <taxon>Ecdysozoa</taxon>
        <taxon>Arthropoda</taxon>
        <taxon>Hexapoda</taxon>
        <taxon>Insecta</taxon>
        <taxon>Pterygota</taxon>
        <taxon>Neoptera</taxon>
        <taxon>Endopterygota</taxon>
        <taxon>Coleoptera</taxon>
        <taxon>Polyphaga</taxon>
        <taxon>Cucujiformia</taxon>
        <taxon>Nitidulidae</taxon>
        <taxon>Meligethinae</taxon>
        <taxon>Brassicogethes</taxon>
    </lineage>
</organism>
<dbReference type="EMBL" id="OV121135">
    <property type="protein sequence ID" value="CAH0554916.1"/>
    <property type="molecule type" value="Genomic_DNA"/>
</dbReference>
<proteinExistence type="predicted"/>
<protein>
    <submittedName>
        <fullName evidence="1">Uncharacterized protein</fullName>
    </submittedName>
</protein>
<sequence length="175" mass="20702">MNWNCPLFGDVCDLKDNILPTYAEVMKFYEWTRRNIKHLRETKKEPIYKEIEIIVVSKLIKIWDKASIPTVEEKRVKAMLQAYHLKCKNILKSHPKIPDNKLEEFRLRGKALFDISACKCPDITKCTCPKQKKVHIREQSFLIDQRTCRKMVIGGIDVRTTTQIRKTIKRNEKNL</sequence>